<keyword evidence="3" id="KW-1185">Reference proteome</keyword>
<protein>
    <submittedName>
        <fullName evidence="2">Uncharacterized protein</fullName>
    </submittedName>
</protein>
<gene>
    <name evidence="2" type="ORF">M2283_006575</name>
</gene>
<evidence type="ECO:0000313" key="2">
    <source>
        <dbReference type="EMBL" id="MDH6219241.1"/>
    </source>
</evidence>
<feature type="region of interest" description="Disordered" evidence="1">
    <location>
        <begin position="206"/>
        <end position="240"/>
    </location>
</feature>
<dbReference type="Proteomes" id="UP001160499">
    <property type="component" value="Unassembled WGS sequence"/>
</dbReference>
<comment type="caution">
    <text evidence="2">The sequence shown here is derived from an EMBL/GenBank/DDBJ whole genome shotgun (WGS) entry which is preliminary data.</text>
</comment>
<evidence type="ECO:0000256" key="1">
    <source>
        <dbReference type="SAM" id="MobiDB-lite"/>
    </source>
</evidence>
<feature type="compositionally biased region" description="Low complexity" evidence="1">
    <location>
        <begin position="228"/>
        <end position="240"/>
    </location>
</feature>
<proteinExistence type="predicted"/>
<accession>A0ABT6LSI9</accession>
<feature type="region of interest" description="Disordered" evidence="1">
    <location>
        <begin position="77"/>
        <end position="147"/>
    </location>
</feature>
<reference evidence="2 3" key="1">
    <citation type="submission" date="2023-04" db="EMBL/GenBank/DDBJ databases">
        <title>Forest soil microbial communities from Buena Vista Peninsula, Colon Province, Panama.</title>
        <authorList>
            <person name="Bouskill N."/>
        </authorList>
    </citation>
    <scope>NUCLEOTIDE SEQUENCE [LARGE SCALE GENOMIC DNA]</scope>
    <source>
        <strain evidence="2 3">GGS1</strain>
    </source>
</reference>
<organism evidence="2 3">
    <name type="scientific">Streptomyces pseudovenezuelae</name>
    <dbReference type="NCBI Taxonomy" id="67350"/>
    <lineage>
        <taxon>Bacteria</taxon>
        <taxon>Bacillati</taxon>
        <taxon>Actinomycetota</taxon>
        <taxon>Actinomycetes</taxon>
        <taxon>Kitasatosporales</taxon>
        <taxon>Streptomycetaceae</taxon>
        <taxon>Streptomyces</taxon>
        <taxon>Streptomyces aurantiacus group</taxon>
    </lineage>
</organism>
<name>A0ABT6LSI9_9ACTN</name>
<evidence type="ECO:0000313" key="3">
    <source>
        <dbReference type="Proteomes" id="UP001160499"/>
    </source>
</evidence>
<dbReference type="EMBL" id="JARXVH010000012">
    <property type="protein sequence ID" value="MDH6219241.1"/>
    <property type="molecule type" value="Genomic_DNA"/>
</dbReference>
<sequence length="240" mass="22766">MPLGAAVVRCTGVGAEPEGADGCCTGGEVRGGTGELASAVARGGCAGAAVGVGPGLVVRPTSDGEDDPVAVRRWTTGGVSVGPEAEGTTPGASSIRGASTGVEPLSPGARCTTTSATSPTERAVGAEPVERPARSLSAEGAADPPVSAVPPPVPPAAAFAPDAAGPAEARGATGNVRRCTAAAPVRALVRDCGGRDGEAAGMFLTRRPDAGGGITGAALGPAGTARVGAATAEGPTAATR</sequence>
<feature type="compositionally biased region" description="Polar residues" evidence="1">
    <location>
        <begin position="111"/>
        <end position="120"/>
    </location>
</feature>
<dbReference type="RefSeq" id="WP_280880077.1">
    <property type="nucleotide sequence ID" value="NZ_JARXVH010000012.1"/>
</dbReference>